<dbReference type="InterPro" id="IPR049892">
    <property type="entry name" value="AA9"/>
</dbReference>
<keyword evidence="5" id="KW-0732">Signal</keyword>
<evidence type="ECO:0000256" key="3">
    <source>
        <dbReference type="ARBA" id="ARBA00022525"/>
    </source>
</evidence>
<dbReference type="InterPro" id="IPR005103">
    <property type="entry name" value="AA9_LPMO"/>
</dbReference>
<evidence type="ECO:0000313" key="18">
    <source>
        <dbReference type="Proteomes" id="UP001301769"/>
    </source>
</evidence>
<keyword evidence="6" id="KW-0136">Cellulose degradation</keyword>
<accession>A0AAN6Y2Z5</accession>
<evidence type="ECO:0000256" key="14">
    <source>
        <dbReference type="ARBA" id="ARBA00045077"/>
    </source>
</evidence>
<evidence type="ECO:0000256" key="10">
    <source>
        <dbReference type="ARBA" id="ARBA00023157"/>
    </source>
</evidence>
<evidence type="ECO:0000256" key="15">
    <source>
        <dbReference type="ARBA" id="ARBA00047174"/>
    </source>
</evidence>
<comment type="cofactor">
    <cofactor evidence="1">
        <name>Cu(2+)</name>
        <dbReference type="ChEBI" id="CHEBI:29036"/>
    </cofactor>
</comment>
<evidence type="ECO:0000256" key="7">
    <source>
        <dbReference type="ARBA" id="ARBA00023002"/>
    </source>
</evidence>
<keyword evidence="10" id="KW-1015">Disulfide bond</keyword>
<keyword evidence="3" id="KW-0964">Secreted</keyword>
<evidence type="ECO:0000256" key="13">
    <source>
        <dbReference type="ARBA" id="ARBA00044502"/>
    </source>
</evidence>
<keyword evidence="9" id="KW-0503">Monooxygenase</keyword>
<dbReference type="GO" id="GO:0004497">
    <property type="term" value="F:monooxygenase activity"/>
    <property type="evidence" value="ECO:0007669"/>
    <property type="project" value="UniProtKB-KW"/>
</dbReference>
<keyword evidence="12" id="KW-0624">Polysaccharide degradation</keyword>
<proteinExistence type="inferred from homology"/>
<dbReference type="PANTHER" id="PTHR33353">
    <property type="entry name" value="PUTATIVE (AFU_ORTHOLOGUE AFUA_1G12560)-RELATED"/>
    <property type="match status" value="1"/>
</dbReference>
<evidence type="ECO:0000259" key="16">
    <source>
        <dbReference type="Pfam" id="PF03443"/>
    </source>
</evidence>
<comment type="catalytic activity">
    <reaction evidence="14">
        <text>[(1-&gt;4)-beta-D-glucosyl]n+m + reduced acceptor + O2 = 4-dehydro-beta-D-glucosyl-[(1-&gt;4)-beta-D-glucosyl]n-1 + [(1-&gt;4)-beta-D-glucosyl]m + acceptor + H2O.</text>
        <dbReference type="EC" id="1.14.99.56"/>
    </reaction>
</comment>
<comment type="caution">
    <text evidence="17">The sequence shown here is derived from an EMBL/GenBank/DDBJ whole genome shotgun (WGS) entry which is preliminary data.</text>
</comment>
<name>A0AAN6Y2Z5_9PEZI</name>
<evidence type="ECO:0000256" key="9">
    <source>
        <dbReference type="ARBA" id="ARBA00023033"/>
    </source>
</evidence>
<dbReference type="PANTHER" id="PTHR33353:SF34">
    <property type="entry name" value="ENDO-BETA-1,4-GLUCANASE D"/>
    <property type="match status" value="1"/>
</dbReference>
<evidence type="ECO:0000256" key="8">
    <source>
        <dbReference type="ARBA" id="ARBA00023008"/>
    </source>
</evidence>
<dbReference type="GO" id="GO:0046872">
    <property type="term" value="F:metal ion binding"/>
    <property type="evidence" value="ECO:0007669"/>
    <property type="project" value="UniProtKB-KW"/>
</dbReference>
<dbReference type="GO" id="GO:0005576">
    <property type="term" value="C:extracellular region"/>
    <property type="evidence" value="ECO:0007669"/>
    <property type="project" value="UniProtKB-SubCell"/>
</dbReference>
<reference evidence="17" key="2">
    <citation type="submission" date="2023-05" db="EMBL/GenBank/DDBJ databases">
        <authorList>
            <consortium name="Lawrence Berkeley National Laboratory"/>
            <person name="Steindorff A."/>
            <person name="Hensen N."/>
            <person name="Bonometti L."/>
            <person name="Westerberg I."/>
            <person name="Brannstrom I.O."/>
            <person name="Guillou S."/>
            <person name="Cros-Aarteil S."/>
            <person name="Calhoun S."/>
            <person name="Haridas S."/>
            <person name="Kuo A."/>
            <person name="Mondo S."/>
            <person name="Pangilinan J."/>
            <person name="Riley R."/>
            <person name="Labutti K."/>
            <person name="Andreopoulos B."/>
            <person name="Lipzen A."/>
            <person name="Chen C."/>
            <person name="Yanf M."/>
            <person name="Daum C."/>
            <person name="Ng V."/>
            <person name="Clum A."/>
            <person name="Ohm R."/>
            <person name="Martin F."/>
            <person name="Silar P."/>
            <person name="Natvig D."/>
            <person name="Lalanne C."/>
            <person name="Gautier V."/>
            <person name="Ament-Velasquez S.L."/>
            <person name="Kruys A."/>
            <person name="Hutchinson M.I."/>
            <person name="Powell A.J."/>
            <person name="Barry K."/>
            <person name="Miller A.N."/>
            <person name="Grigoriev I.V."/>
            <person name="Debuchy R."/>
            <person name="Gladieux P."/>
            <person name="Thoren M.H."/>
            <person name="Johannesson H."/>
        </authorList>
    </citation>
    <scope>NUCLEOTIDE SEQUENCE</scope>
    <source>
        <strain evidence="17">PSN293</strain>
    </source>
</reference>
<dbReference type="GO" id="GO:0030245">
    <property type="term" value="P:cellulose catabolic process"/>
    <property type="evidence" value="ECO:0007669"/>
    <property type="project" value="UniProtKB-KW"/>
</dbReference>
<keyword evidence="18" id="KW-1185">Reference proteome</keyword>
<dbReference type="AlphaFoldDB" id="A0AAN6Y2Z5"/>
<evidence type="ECO:0000256" key="5">
    <source>
        <dbReference type="ARBA" id="ARBA00022729"/>
    </source>
</evidence>
<dbReference type="Proteomes" id="UP001301769">
    <property type="component" value="Unassembled WGS sequence"/>
</dbReference>
<evidence type="ECO:0000256" key="12">
    <source>
        <dbReference type="ARBA" id="ARBA00023326"/>
    </source>
</evidence>
<protein>
    <recommendedName>
        <fullName evidence="15">lytic cellulose monooxygenase (C4-dehydrogenating)</fullName>
        <ecNumber evidence="15">1.14.99.56</ecNumber>
    </recommendedName>
</protein>
<comment type="similarity">
    <text evidence="13">Belongs to the polysaccharide monooxygenase AA9 family.</text>
</comment>
<evidence type="ECO:0000256" key="1">
    <source>
        <dbReference type="ARBA" id="ARBA00001973"/>
    </source>
</evidence>
<dbReference type="CDD" id="cd21175">
    <property type="entry name" value="LPMO_AA9"/>
    <property type="match status" value="1"/>
</dbReference>
<keyword evidence="17" id="KW-0378">Hydrolase</keyword>
<keyword evidence="4" id="KW-0479">Metal-binding</keyword>
<evidence type="ECO:0000256" key="6">
    <source>
        <dbReference type="ARBA" id="ARBA00023001"/>
    </source>
</evidence>
<keyword evidence="7" id="KW-0560">Oxidoreductase</keyword>
<keyword evidence="11" id="KW-0119">Carbohydrate metabolism</keyword>
<dbReference type="EMBL" id="MU858213">
    <property type="protein sequence ID" value="KAK4209177.1"/>
    <property type="molecule type" value="Genomic_DNA"/>
</dbReference>
<comment type="subcellular location">
    <subcellularLocation>
        <location evidence="2">Secreted</location>
    </subcellularLocation>
</comment>
<evidence type="ECO:0000256" key="4">
    <source>
        <dbReference type="ARBA" id="ARBA00022723"/>
    </source>
</evidence>
<evidence type="ECO:0000256" key="11">
    <source>
        <dbReference type="ARBA" id="ARBA00023277"/>
    </source>
</evidence>
<dbReference type="GO" id="GO:0016787">
    <property type="term" value="F:hydrolase activity"/>
    <property type="evidence" value="ECO:0007669"/>
    <property type="project" value="UniProtKB-KW"/>
</dbReference>
<organism evidence="17 18">
    <name type="scientific">Rhypophila decipiens</name>
    <dbReference type="NCBI Taxonomy" id="261697"/>
    <lineage>
        <taxon>Eukaryota</taxon>
        <taxon>Fungi</taxon>
        <taxon>Dikarya</taxon>
        <taxon>Ascomycota</taxon>
        <taxon>Pezizomycotina</taxon>
        <taxon>Sordariomycetes</taxon>
        <taxon>Sordariomycetidae</taxon>
        <taxon>Sordariales</taxon>
        <taxon>Naviculisporaceae</taxon>
        <taxon>Rhypophila</taxon>
    </lineage>
</organism>
<gene>
    <name evidence="17" type="ORF">QBC37DRAFT_430707</name>
</gene>
<dbReference type="EC" id="1.14.99.56" evidence="15"/>
<sequence length="328" mass="35998">MAISATAVCAIKAQAAGGRTNSTKQKDGIFCPFARTQAHRFGILGAHRRSDYRVRFRLKPPHDVDRFTLVSANIKMATLLTLATASILLASGVSAHGFVQYITTAEGVQYRGYDPGFRFSNPAPSVPGWYADNPDIGFVPPQSFQNPDIICHKSSRPGQDYVNVKAGSNITLQWLTWPESHVGPIIDYIAPCPSTGCTNVNKEELKFVKVAQKALKPGVTSSTNWLQAWVVDDFIHNDFKWTFTVPRDLKSGQYVLRHEILALHSAWDTNGAQAYPQCINLNVTGGGQTEIKGGVEATKFYTAEDPGIHINVYSGLTEYSVPGPALWR</sequence>
<evidence type="ECO:0000256" key="2">
    <source>
        <dbReference type="ARBA" id="ARBA00004613"/>
    </source>
</evidence>
<evidence type="ECO:0000313" key="17">
    <source>
        <dbReference type="EMBL" id="KAK4209177.1"/>
    </source>
</evidence>
<keyword evidence="8" id="KW-0186">Copper</keyword>
<reference evidence="17" key="1">
    <citation type="journal article" date="2023" name="Mol. Phylogenet. Evol.">
        <title>Genome-scale phylogeny and comparative genomics of the fungal order Sordariales.</title>
        <authorList>
            <person name="Hensen N."/>
            <person name="Bonometti L."/>
            <person name="Westerberg I."/>
            <person name="Brannstrom I.O."/>
            <person name="Guillou S."/>
            <person name="Cros-Aarteil S."/>
            <person name="Calhoun S."/>
            <person name="Haridas S."/>
            <person name="Kuo A."/>
            <person name="Mondo S."/>
            <person name="Pangilinan J."/>
            <person name="Riley R."/>
            <person name="LaButti K."/>
            <person name="Andreopoulos B."/>
            <person name="Lipzen A."/>
            <person name="Chen C."/>
            <person name="Yan M."/>
            <person name="Daum C."/>
            <person name="Ng V."/>
            <person name="Clum A."/>
            <person name="Steindorff A."/>
            <person name="Ohm R.A."/>
            <person name="Martin F."/>
            <person name="Silar P."/>
            <person name="Natvig D.O."/>
            <person name="Lalanne C."/>
            <person name="Gautier V."/>
            <person name="Ament-Velasquez S.L."/>
            <person name="Kruys A."/>
            <person name="Hutchinson M.I."/>
            <person name="Powell A.J."/>
            <person name="Barry K."/>
            <person name="Miller A.N."/>
            <person name="Grigoriev I.V."/>
            <person name="Debuchy R."/>
            <person name="Gladieux P."/>
            <person name="Hiltunen Thoren M."/>
            <person name="Johannesson H."/>
        </authorList>
    </citation>
    <scope>NUCLEOTIDE SEQUENCE</scope>
    <source>
        <strain evidence="17">PSN293</strain>
    </source>
</reference>
<dbReference type="Gene3D" id="2.70.50.70">
    <property type="match status" value="1"/>
</dbReference>
<dbReference type="Pfam" id="PF03443">
    <property type="entry name" value="AA9"/>
    <property type="match status" value="1"/>
</dbReference>
<feature type="domain" description="Auxiliary Activity family 9 catalytic" evidence="16">
    <location>
        <begin position="96"/>
        <end position="316"/>
    </location>
</feature>